<feature type="domain" description="PD-(D/E)XK endonuclease-like" evidence="1">
    <location>
        <begin position="37"/>
        <end position="235"/>
    </location>
</feature>
<gene>
    <name evidence="2" type="ORF">F2Y07_11810</name>
</gene>
<reference evidence="2 3" key="1">
    <citation type="journal article" date="2019" name="Nat. Med.">
        <title>A library of human gut bacterial isolates paired with longitudinal multiomics data enables mechanistic microbiome research.</title>
        <authorList>
            <person name="Poyet M."/>
            <person name="Groussin M."/>
            <person name="Gibbons S.M."/>
            <person name="Avila-Pacheco J."/>
            <person name="Jiang X."/>
            <person name="Kearney S.M."/>
            <person name="Perrotta A.R."/>
            <person name="Berdy B."/>
            <person name="Zhao S."/>
            <person name="Lieberman T.D."/>
            <person name="Swanson P.K."/>
            <person name="Smith M."/>
            <person name="Roesemann S."/>
            <person name="Alexander J.E."/>
            <person name="Rich S.A."/>
            <person name="Livny J."/>
            <person name="Vlamakis H."/>
            <person name="Clish C."/>
            <person name="Bullock K."/>
            <person name="Deik A."/>
            <person name="Scott J."/>
            <person name="Pierce K.A."/>
            <person name="Xavier R.J."/>
            <person name="Alm E.J."/>
        </authorList>
    </citation>
    <scope>NUCLEOTIDE SEQUENCE [LARGE SCALE GENOMIC DNA]</scope>
    <source>
        <strain evidence="2 3">BIOML-A1</strain>
    </source>
</reference>
<comment type="caution">
    <text evidence="2">The sequence shown here is derived from an EMBL/GenBank/DDBJ whole genome shotgun (WGS) entry which is preliminary data.</text>
</comment>
<dbReference type="Proteomes" id="UP000322658">
    <property type="component" value="Unassembled WGS sequence"/>
</dbReference>
<dbReference type="Gene3D" id="3.90.320.10">
    <property type="match status" value="1"/>
</dbReference>
<dbReference type="InterPro" id="IPR038726">
    <property type="entry name" value="PDDEXK_AddAB-type"/>
</dbReference>
<dbReference type="InterPro" id="IPR011604">
    <property type="entry name" value="PDDEXK-like_dom_sf"/>
</dbReference>
<protein>
    <recommendedName>
        <fullName evidence="1">PD-(D/E)XK endonuclease-like domain-containing protein</fullName>
    </recommendedName>
</protein>
<dbReference type="EMBL" id="VVXJ01000029">
    <property type="protein sequence ID" value="KAA2373959.1"/>
    <property type="molecule type" value="Genomic_DNA"/>
</dbReference>
<dbReference type="AlphaFoldDB" id="A0A5B3GMU5"/>
<evidence type="ECO:0000313" key="3">
    <source>
        <dbReference type="Proteomes" id="UP000322658"/>
    </source>
</evidence>
<sequence length="312" mass="35161">MNVLDLSGFTASGVAYGRVDNPQAYHDSKKGIPHCVSKSMLMDFARNPYKWKYRQDEGIEKVSLGFRFGSLVDCLALTPEQFQNSYLVEEWQPGVNKNGSVSKTKQDDGQAARWAAFADRGGAVLTPEEYAEAQKAVGIFNDYLKTEHGLVLGESFESQVAMYKTLLIEYAPDKPPVPITITGMIDILPHDIDLPIIDMKTTSTPVEDSGLIDRDMARYGYGWQAALYCDLYEAIFGIRRDFMFEFMESVAPYCISEVRMDQEALEHYRGQYMAALRQFAECVATGIYPGAVVLPRYYRIPRWERKLEGGAA</sequence>
<dbReference type="Pfam" id="PF12705">
    <property type="entry name" value="PDDEXK_1"/>
    <property type="match status" value="1"/>
</dbReference>
<name>A0A5B3GMU5_9BACT</name>
<evidence type="ECO:0000259" key="1">
    <source>
        <dbReference type="Pfam" id="PF12705"/>
    </source>
</evidence>
<evidence type="ECO:0000313" key="2">
    <source>
        <dbReference type="EMBL" id="KAA2373959.1"/>
    </source>
</evidence>
<organism evidence="2 3">
    <name type="scientific">Alistipes shahii</name>
    <dbReference type="NCBI Taxonomy" id="328814"/>
    <lineage>
        <taxon>Bacteria</taxon>
        <taxon>Pseudomonadati</taxon>
        <taxon>Bacteroidota</taxon>
        <taxon>Bacteroidia</taxon>
        <taxon>Bacteroidales</taxon>
        <taxon>Rikenellaceae</taxon>
        <taxon>Alistipes</taxon>
    </lineage>
</organism>
<accession>A0A5B3GMU5</accession>
<proteinExistence type="predicted"/>